<dbReference type="CDD" id="cd13641">
    <property type="entry name" value="PBP2_HisX_like"/>
    <property type="match status" value="1"/>
</dbReference>
<dbReference type="Gene3D" id="3.40.190.10">
    <property type="entry name" value="Periplasmic binding protein-like II"/>
    <property type="match status" value="1"/>
</dbReference>
<comment type="caution">
    <text evidence="3">The sequence shown here is derived from an EMBL/GenBank/DDBJ whole genome shotgun (WGS) entry which is preliminary data.</text>
</comment>
<evidence type="ECO:0000313" key="4">
    <source>
        <dbReference type="Proteomes" id="UP001595377"/>
    </source>
</evidence>
<dbReference type="InterPro" id="IPR007210">
    <property type="entry name" value="ABC_Gly_betaine_transp_sub-bd"/>
</dbReference>
<sequence length="332" mass="35769">MKSLLASTCLTAGLFFGLSAANAAECGTVTIASMNWASAELLANVDDFILRNGYDCDSSIVLGDTVPTLTSMAEKGQPDIAPEAWYSLRPPITQKNIDEGKLIVAGKAFEKGGIQGVYVPKFIVDENPEIKTVADAVKRPDLFPNSDDPSTAAWSSGPQGWGGTVVLSQYYKAYGAEAAGFANVDTGSAAGHDGSLIHAYEAHKGWIGYYWEPTALLGKYDMVRLASGAEYDAAEWDRCNKVDNCPDPKPNDWPADAVDTIVTRKFAEGSGPALDYIKSRTWPNELVNRMLAWMADNQATGEDGAKEFLSQHKDVWTKWVSPEAAGKIEAAL</sequence>
<evidence type="ECO:0000256" key="1">
    <source>
        <dbReference type="SAM" id="SignalP"/>
    </source>
</evidence>
<accession>A0ABV7DHE3</accession>
<dbReference type="Gene3D" id="3.40.190.100">
    <property type="entry name" value="Glycine betaine-binding periplasmic protein, domain 2"/>
    <property type="match status" value="1"/>
</dbReference>
<name>A0ABV7DHE3_9HYPH</name>
<proteinExistence type="predicted"/>
<dbReference type="RefSeq" id="WP_257315274.1">
    <property type="nucleotide sequence ID" value="NZ_JANFDG010000011.1"/>
</dbReference>
<dbReference type="SUPFAM" id="SSF53850">
    <property type="entry name" value="Periplasmic binding protein-like II"/>
    <property type="match status" value="1"/>
</dbReference>
<feature type="domain" description="ABC-type glycine betaine transport system substrate-binding" evidence="2">
    <location>
        <begin position="28"/>
        <end position="311"/>
    </location>
</feature>
<keyword evidence="4" id="KW-1185">Reference proteome</keyword>
<evidence type="ECO:0000313" key="3">
    <source>
        <dbReference type="EMBL" id="MFC3074352.1"/>
    </source>
</evidence>
<dbReference type="Proteomes" id="UP001595377">
    <property type="component" value="Unassembled WGS sequence"/>
</dbReference>
<gene>
    <name evidence="3" type="ORF">ACFOHH_14670</name>
</gene>
<dbReference type="Pfam" id="PF04069">
    <property type="entry name" value="OpuAC"/>
    <property type="match status" value="1"/>
</dbReference>
<reference evidence="4" key="1">
    <citation type="journal article" date="2019" name="Int. J. Syst. Evol. Microbiol.">
        <title>The Global Catalogue of Microorganisms (GCM) 10K type strain sequencing project: providing services to taxonomists for standard genome sequencing and annotation.</title>
        <authorList>
            <consortium name="The Broad Institute Genomics Platform"/>
            <consortium name="The Broad Institute Genome Sequencing Center for Infectious Disease"/>
            <person name="Wu L."/>
            <person name="Ma J."/>
        </authorList>
    </citation>
    <scope>NUCLEOTIDE SEQUENCE [LARGE SCALE GENOMIC DNA]</scope>
    <source>
        <strain evidence="4">KCTC 52677</strain>
    </source>
</reference>
<keyword evidence="1" id="KW-0732">Signal</keyword>
<feature type="signal peptide" evidence="1">
    <location>
        <begin position="1"/>
        <end position="23"/>
    </location>
</feature>
<organism evidence="3 4">
    <name type="scientific">Shinella pollutisoli</name>
    <dbReference type="NCBI Taxonomy" id="2250594"/>
    <lineage>
        <taxon>Bacteria</taxon>
        <taxon>Pseudomonadati</taxon>
        <taxon>Pseudomonadota</taxon>
        <taxon>Alphaproteobacteria</taxon>
        <taxon>Hyphomicrobiales</taxon>
        <taxon>Rhizobiaceae</taxon>
        <taxon>Shinella</taxon>
    </lineage>
</organism>
<evidence type="ECO:0000259" key="2">
    <source>
        <dbReference type="Pfam" id="PF04069"/>
    </source>
</evidence>
<protein>
    <submittedName>
        <fullName evidence="3">ABC transporter substrate-binding protein</fullName>
    </submittedName>
</protein>
<dbReference type="EMBL" id="JBHRSP010000023">
    <property type="protein sequence ID" value="MFC3074352.1"/>
    <property type="molecule type" value="Genomic_DNA"/>
</dbReference>
<feature type="chain" id="PRO_5045573050" evidence="1">
    <location>
        <begin position="24"/>
        <end position="332"/>
    </location>
</feature>